<dbReference type="EMBL" id="ASPP01039900">
    <property type="protein sequence ID" value="ETO00845.1"/>
    <property type="molecule type" value="Genomic_DNA"/>
</dbReference>
<feature type="non-terminal residue" evidence="2">
    <location>
        <position position="1"/>
    </location>
</feature>
<organism evidence="2 3">
    <name type="scientific">Reticulomyxa filosa</name>
    <dbReference type="NCBI Taxonomy" id="46433"/>
    <lineage>
        <taxon>Eukaryota</taxon>
        <taxon>Sar</taxon>
        <taxon>Rhizaria</taxon>
        <taxon>Retaria</taxon>
        <taxon>Foraminifera</taxon>
        <taxon>Monothalamids</taxon>
        <taxon>Reticulomyxidae</taxon>
        <taxon>Reticulomyxa</taxon>
    </lineage>
</organism>
<dbReference type="AlphaFoldDB" id="X6LJF8"/>
<accession>X6LJF8</accession>
<evidence type="ECO:0000256" key="1">
    <source>
        <dbReference type="SAM" id="MobiDB-lite"/>
    </source>
</evidence>
<feature type="region of interest" description="Disordered" evidence="1">
    <location>
        <begin position="67"/>
        <end position="131"/>
    </location>
</feature>
<proteinExistence type="predicted"/>
<dbReference type="Proteomes" id="UP000023152">
    <property type="component" value="Unassembled WGS sequence"/>
</dbReference>
<evidence type="ECO:0000313" key="2">
    <source>
        <dbReference type="EMBL" id="ETO00845.1"/>
    </source>
</evidence>
<feature type="compositionally biased region" description="Polar residues" evidence="1">
    <location>
        <begin position="163"/>
        <end position="217"/>
    </location>
</feature>
<reference evidence="2 3" key="1">
    <citation type="journal article" date="2013" name="Curr. Biol.">
        <title>The Genome of the Foraminiferan Reticulomyxa filosa.</title>
        <authorList>
            <person name="Glockner G."/>
            <person name="Hulsmann N."/>
            <person name="Schleicher M."/>
            <person name="Noegel A.A."/>
            <person name="Eichinger L."/>
            <person name="Gallinger C."/>
            <person name="Pawlowski J."/>
            <person name="Sierra R."/>
            <person name="Euteneuer U."/>
            <person name="Pillet L."/>
            <person name="Moustafa A."/>
            <person name="Platzer M."/>
            <person name="Groth M."/>
            <person name="Szafranski K."/>
            <person name="Schliwa M."/>
        </authorList>
    </citation>
    <scope>NUCLEOTIDE SEQUENCE [LARGE SCALE GENOMIC DNA]</scope>
</reference>
<evidence type="ECO:0000313" key="3">
    <source>
        <dbReference type="Proteomes" id="UP000023152"/>
    </source>
</evidence>
<comment type="caution">
    <text evidence="2">The sequence shown here is derived from an EMBL/GenBank/DDBJ whole genome shotgun (WGS) entry which is preliminary data.</text>
</comment>
<feature type="region of interest" description="Disordered" evidence="1">
    <location>
        <begin position="162"/>
        <end position="260"/>
    </location>
</feature>
<name>X6LJF8_RETFI</name>
<protein>
    <submittedName>
        <fullName evidence="2">Uncharacterized protein</fullName>
    </submittedName>
</protein>
<sequence length="292" mass="33042">CNIQHSASCEEKIIHNYLQGKEGNYLQNNTRRENSSNDNYLQNNTRRECSTKNNYLQVKNDNYLLSDARHENDNNNNYSQKKKSNYLQSHETRNVRKKGIYSQIDGKDRNQIVASEHPQSSLSSTKKSRHSETNNCLIDTAWYQLISEGSGVMQVSGKDHIQAKSNNGLPNNTLECGNNGQTGISNHSNNDSQSDTGNHSQNNVGYLKSGENSNMRNGVSFGKSNKDNPLKYSGKDVGQSDYANNDRTDHMQRNESNHLNMDLSIDTNKMVDNMQASGKYRQSNMNIHTKTH</sequence>
<keyword evidence="3" id="KW-1185">Reference proteome</keyword>
<gene>
    <name evidence="2" type="ORF">RFI_36595</name>
</gene>
<feature type="compositionally biased region" description="Basic and acidic residues" evidence="1">
    <location>
        <begin position="244"/>
        <end position="256"/>
    </location>
</feature>